<gene>
    <name evidence="1" type="ORF">MENT_LOCUS62381</name>
</gene>
<dbReference type="InterPro" id="IPR011009">
    <property type="entry name" value="Kinase-like_dom_sf"/>
</dbReference>
<organism evidence="1 2">
    <name type="scientific">Meloidogyne enterolobii</name>
    <name type="common">Root-knot nematode worm</name>
    <name type="synonym">Meloidogyne mayaguensis</name>
    <dbReference type="NCBI Taxonomy" id="390850"/>
    <lineage>
        <taxon>Eukaryota</taxon>
        <taxon>Metazoa</taxon>
        <taxon>Ecdysozoa</taxon>
        <taxon>Nematoda</taxon>
        <taxon>Chromadorea</taxon>
        <taxon>Rhabditida</taxon>
        <taxon>Tylenchina</taxon>
        <taxon>Tylenchomorpha</taxon>
        <taxon>Tylenchoidea</taxon>
        <taxon>Meloidogynidae</taxon>
        <taxon>Meloidogyninae</taxon>
        <taxon>Meloidogyne</taxon>
    </lineage>
</organism>
<comment type="caution">
    <text evidence="1">The sequence shown here is derived from an EMBL/GenBank/DDBJ whole genome shotgun (WGS) entry which is preliminary data.</text>
</comment>
<reference evidence="1 2" key="1">
    <citation type="submission" date="2020-08" db="EMBL/GenBank/DDBJ databases">
        <authorList>
            <person name="Koutsovoulos G."/>
            <person name="Danchin GJ E."/>
        </authorList>
    </citation>
    <scope>NUCLEOTIDE SEQUENCE [LARGE SCALE GENOMIC DNA]</scope>
</reference>
<name>A0A6V7Y9X3_MELEN</name>
<dbReference type="EMBL" id="CAJEWN010003681">
    <property type="protein sequence ID" value="CAD2208352.1"/>
    <property type="molecule type" value="Genomic_DNA"/>
</dbReference>
<evidence type="ECO:0000313" key="2">
    <source>
        <dbReference type="Proteomes" id="UP000580250"/>
    </source>
</evidence>
<protein>
    <submittedName>
        <fullName evidence="1">Uncharacterized protein</fullName>
    </submittedName>
</protein>
<sequence length="101" mass="11770">MHFGNIKEGVLLIKKYKEPKKAEAEIKILRLVKKDDHIIQMNGLQKNPKTVIVMELGGMNFDNYFSTQILEGQNYDTKKHEQILSKMILCAARALQQFHKR</sequence>
<accession>A0A6V7Y9X3</accession>
<dbReference type="SUPFAM" id="SSF56112">
    <property type="entry name" value="Protein kinase-like (PK-like)"/>
    <property type="match status" value="1"/>
</dbReference>
<dbReference type="Gene3D" id="1.10.510.10">
    <property type="entry name" value="Transferase(Phosphotransferase) domain 1"/>
    <property type="match status" value="1"/>
</dbReference>
<dbReference type="AlphaFoldDB" id="A0A6V7Y9X3"/>
<dbReference type="Proteomes" id="UP000580250">
    <property type="component" value="Unassembled WGS sequence"/>
</dbReference>
<evidence type="ECO:0000313" key="1">
    <source>
        <dbReference type="EMBL" id="CAD2208352.1"/>
    </source>
</evidence>
<proteinExistence type="predicted"/>